<evidence type="ECO:0000256" key="4">
    <source>
        <dbReference type="RuleBase" id="RU000363"/>
    </source>
</evidence>
<dbReference type="PRINTS" id="PR00081">
    <property type="entry name" value="GDHRDH"/>
</dbReference>
<gene>
    <name evidence="5" type="ORF">CLV73_0421</name>
</gene>
<dbReference type="EMBL" id="PGFD01000001">
    <property type="protein sequence ID" value="PJJ66438.1"/>
    <property type="molecule type" value="Genomic_DNA"/>
</dbReference>
<sequence>MNMITNNENKVALVSGANTGVGFQIAKALAENGYIVYVGSRDLQKGRAAVAEMGTSVKAIQLDITDNESIRTAVETIETEHGYLTLLVNNAAISHAGKSGRTMKEILNSQRASIVPIDELKTVWDTNVFGTLALTQASLPLLHKAPAARIVTVSSALGSLTINANPENPYRVHFDAVYGASKTALNGIFLSLAIELEKTNIKVHLVSPGFTATALNNFEGTDSVEEGSKEPIRVALAEDLPTGSFTGPVNFSRQGSLLPW</sequence>
<dbReference type="PROSITE" id="PS00061">
    <property type="entry name" value="ADH_SHORT"/>
    <property type="match status" value="1"/>
</dbReference>
<name>A0A2M9C6G4_9FLAO</name>
<evidence type="ECO:0000313" key="5">
    <source>
        <dbReference type="EMBL" id="PJJ66438.1"/>
    </source>
</evidence>
<dbReference type="InterPro" id="IPR020904">
    <property type="entry name" value="Sc_DH/Rdtase_CS"/>
</dbReference>
<dbReference type="Pfam" id="PF00106">
    <property type="entry name" value="adh_short"/>
    <property type="match status" value="1"/>
</dbReference>
<accession>A0A2M9C6G4</accession>
<dbReference type="AlphaFoldDB" id="A0A2M9C6G4"/>
<dbReference type="InterPro" id="IPR002347">
    <property type="entry name" value="SDR_fam"/>
</dbReference>
<evidence type="ECO:0000256" key="3">
    <source>
        <dbReference type="ARBA" id="ARBA00023002"/>
    </source>
</evidence>
<protein>
    <submittedName>
        <fullName evidence="5">NADP-dependent 3-hydroxy acid dehydrogenase YdfG</fullName>
    </submittedName>
</protein>
<comment type="caution">
    <text evidence="5">The sequence shown here is derived from an EMBL/GenBank/DDBJ whole genome shotgun (WGS) entry which is preliminary data.</text>
</comment>
<reference evidence="5 6" key="1">
    <citation type="submission" date="2017-11" db="EMBL/GenBank/DDBJ databases">
        <title>Genomic Encyclopedia of Archaeal and Bacterial Type Strains, Phase II (KMG-II): From Individual Species to Whole Genera.</title>
        <authorList>
            <person name="Goeker M."/>
        </authorList>
    </citation>
    <scope>NUCLEOTIDE SEQUENCE [LARGE SCALE GENOMIC DNA]</scope>
    <source>
        <strain evidence="5 6">DSM 27617</strain>
    </source>
</reference>
<keyword evidence="6" id="KW-1185">Reference proteome</keyword>
<evidence type="ECO:0000256" key="1">
    <source>
        <dbReference type="ARBA" id="ARBA00006484"/>
    </source>
</evidence>
<keyword evidence="3" id="KW-0560">Oxidoreductase</keyword>
<keyword evidence="2" id="KW-0521">NADP</keyword>
<dbReference type="PANTHER" id="PTHR43490:SF99">
    <property type="entry name" value="SHORT-CHAIN DEHYDROGENASE_REDUCTASE"/>
    <property type="match status" value="1"/>
</dbReference>
<organism evidence="5 6">
    <name type="scientific">Chryseobacterium geocarposphaerae</name>
    <dbReference type="NCBI Taxonomy" id="1416776"/>
    <lineage>
        <taxon>Bacteria</taxon>
        <taxon>Pseudomonadati</taxon>
        <taxon>Bacteroidota</taxon>
        <taxon>Flavobacteriia</taxon>
        <taxon>Flavobacteriales</taxon>
        <taxon>Weeksellaceae</taxon>
        <taxon>Chryseobacterium group</taxon>
        <taxon>Chryseobacterium</taxon>
    </lineage>
</organism>
<dbReference type="PANTHER" id="PTHR43490">
    <property type="entry name" value="(+)-NEOMENTHOL DEHYDROGENASE"/>
    <property type="match status" value="1"/>
</dbReference>
<dbReference type="GO" id="GO:0016491">
    <property type="term" value="F:oxidoreductase activity"/>
    <property type="evidence" value="ECO:0007669"/>
    <property type="project" value="UniProtKB-KW"/>
</dbReference>
<dbReference type="PRINTS" id="PR00080">
    <property type="entry name" value="SDRFAMILY"/>
</dbReference>
<dbReference type="InterPro" id="IPR036291">
    <property type="entry name" value="NAD(P)-bd_dom_sf"/>
</dbReference>
<evidence type="ECO:0000313" key="6">
    <source>
        <dbReference type="Proteomes" id="UP000228740"/>
    </source>
</evidence>
<proteinExistence type="inferred from homology"/>
<evidence type="ECO:0000256" key="2">
    <source>
        <dbReference type="ARBA" id="ARBA00022857"/>
    </source>
</evidence>
<dbReference type="Gene3D" id="3.40.50.720">
    <property type="entry name" value="NAD(P)-binding Rossmann-like Domain"/>
    <property type="match status" value="1"/>
</dbReference>
<dbReference type="SUPFAM" id="SSF51735">
    <property type="entry name" value="NAD(P)-binding Rossmann-fold domains"/>
    <property type="match status" value="1"/>
</dbReference>
<dbReference type="Proteomes" id="UP000228740">
    <property type="component" value="Unassembled WGS sequence"/>
</dbReference>
<comment type="similarity">
    <text evidence="1 4">Belongs to the short-chain dehydrogenases/reductases (SDR) family.</text>
</comment>